<dbReference type="eggNOG" id="COG2204">
    <property type="taxonomic scope" value="Bacteria"/>
</dbReference>
<dbReference type="EMBL" id="CP001734">
    <property type="protein sequence ID" value="ACV69674.1"/>
    <property type="molecule type" value="Genomic_DNA"/>
</dbReference>
<evidence type="ECO:0000256" key="4">
    <source>
        <dbReference type="ARBA" id="ARBA00023012"/>
    </source>
</evidence>
<evidence type="ECO:0000259" key="11">
    <source>
        <dbReference type="PROSITE" id="PS50110"/>
    </source>
</evidence>
<evidence type="ECO:0000256" key="7">
    <source>
        <dbReference type="ARBA" id="ARBA00023163"/>
    </source>
</evidence>
<proteinExistence type="predicted"/>
<evidence type="ECO:0000256" key="3">
    <source>
        <dbReference type="ARBA" id="ARBA00022840"/>
    </source>
</evidence>
<evidence type="ECO:0000313" key="13">
    <source>
        <dbReference type="Proteomes" id="UP000001052"/>
    </source>
</evidence>
<dbReference type="InterPro" id="IPR027417">
    <property type="entry name" value="P-loop_NTPase"/>
</dbReference>
<keyword evidence="7" id="KW-0804">Transcription</keyword>
<evidence type="ECO:0000256" key="2">
    <source>
        <dbReference type="ARBA" id="ARBA00022741"/>
    </source>
</evidence>
<dbReference type="PROSITE" id="PS00676">
    <property type="entry name" value="SIGMA54_INTERACT_2"/>
    <property type="match status" value="1"/>
</dbReference>
<dbReference type="InterPro" id="IPR011006">
    <property type="entry name" value="CheY-like_superfamily"/>
</dbReference>
<dbReference type="Pfam" id="PF00158">
    <property type="entry name" value="Sigma54_activat"/>
    <property type="match status" value="1"/>
</dbReference>
<keyword evidence="13" id="KW-1185">Reference proteome</keyword>
<dbReference type="InterPro" id="IPR003593">
    <property type="entry name" value="AAA+_ATPase"/>
</dbReference>
<dbReference type="InterPro" id="IPR025943">
    <property type="entry name" value="Sigma_54_int_dom_ATP-bd_2"/>
</dbReference>
<dbReference type="PROSITE" id="PS50045">
    <property type="entry name" value="SIGMA54_INTERACT_4"/>
    <property type="match status" value="1"/>
</dbReference>
<name>C8X5H7_DESRD</name>
<dbReference type="Proteomes" id="UP000001052">
    <property type="component" value="Chromosome"/>
</dbReference>
<keyword evidence="3" id="KW-0067">ATP-binding</keyword>
<dbReference type="Pfam" id="PF00072">
    <property type="entry name" value="Response_reg"/>
    <property type="match status" value="1"/>
</dbReference>
<dbReference type="Gene3D" id="3.40.50.300">
    <property type="entry name" value="P-loop containing nucleotide triphosphate hydrolases"/>
    <property type="match status" value="1"/>
</dbReference>
<dbReference type="PROSITE" id="PS50110">
    <property type="entry name" value="RESPONSE_REGULATORY"/>
    <property type="match status" value="1"/>
</dbReference>
<evidence type="ECO:0000256" key="9">
    <source>
        <dbReference type="SAM" id="MobiDB-lite"/>
    </source>
</evidence>
<dbReference type="SUPFAM" id="SSF52540">
    <property type="entry name" value="P-loop containing nucleoside triphosphate hydrolases"/>
    <property type="match status" value="1"/>
</dbReference>
<dbReference type="FunFam" id="3.40.50.2300:FF:000018">
    <property type="entry name" value="DNA-binding transcriptional regulator NtrC"/>
    <property type="match status" value="1"/>
</dbReference>
<dbReference type="InterPro" id="IPR002078">
    <property type="entry name" value="Sigma_54_int"/>
</dbReference>
<dbReference type="RefSeq" id="WP_015752808.1">
    <property type="nucleotide sequence ID" value="NC_013223.1"/>
</dbReference>
<dbReference type="PROSITE" id="PS00688">
    <property type="entry name" value="SIGMA54_INTERACT_3"/>
    <property type="match status" value="1"/>
</dbReference>
<dbReference type="InterPro" id="IPR025662">
    <property type="entry name" value="Sigma_54_int_dom_ATP-bd_1"/>
</dbReference>
<dbReference type="Pfam" id="PF02954">
    <property type="entry name" value="HTH_8"/>
    <property type="match status" value="1"/>
</dbReference>
<dbReference type="Gene3D" id="3.40.50.2300">
    <property type="match status" value="1"/>
</dbReference>
<dbReference type="InterPro" id="IPR001789">
    <property type="entry name" value="Sig_transdc_resp-reg_receiver"/>
</dbReference>
<dbReference type="GO" id="GO:0043565">
    <property type="term" value="F:sequence-specific DNA binding"/>
    <property type="evidence" value="ECO:0007669"/>
    <property type="project" value="InterPro"/>
</dbReference>
<dbReference type="GO" id="GO:0000160">
    <property type="term" value="P:phosphorelay signal transduction system"/>
    <property type="evidence" value="ECO:0007669"/>
    <property type="project" value="UniProtKB-KW"/>
</dbReference>
<reference evidence="12 13" key="2">
    <citation type="journal article" date="2010" name="Stand. Genomic Sci.">
        <title>Complete genome sequence of Desulfohalobium retbaense type strain (HR(100)).</title>
        <authorList>
            <person name="Spring S."/>
            <person name="Nolan M."/>
            <person name="Lapidus A."/>
            <person name="Glavina Del Rio T."/>
            <person name="Copeland A."/>
            <person name="Tice H."/>
            <person name="Cheng J.F."/>
            <person name="Lucas S."/>
            <person name="Land M."/>
            <person name="Chen F."/>
            <person name="Bruce D."/>
            <person name="Goodwin L."/>
            <person name="Pitluck S."/>
            <person name="Ivanova N."/>
            <person name="Mavromatis K."/>
            <person name="Mikhailova N."/>
            <person name="Pati A."/>
            <person name="Chen A."/>
            <person name="Palaniappan K."/>
            <person name="Hauser L."/>
            <person name="Chang Y.J."/>
            <person name="Jeffries C.D."/>
            <person name="Munk C."/>
            <person name="Kiss H."/>
            <person name="Chain P."/>
            <person name="Han C."/>
            <person name="Brettin T."/>
            <person name="Detter J.C."/>
            <person name="Schuler E."/>
            <person name="Goker M."/>
            <person name="Rohde M."/>
            <person name="Bristow J."/>
            <person name="Eisen J.A."/>
            <person name="Markowitz V."/>
            <person name="Hugenholtz P."/>
            <person name="Kyrpides N.C."/>
            <person name="Klenk H.P."/>
        </authorList>
    </citation>
    <scope>NUCLEOTIDE SEQUENCE [LARGE SCALE GENOMIC DNA]</scope>
    <source>
        <strain evidence="12 13">DSM 5692</strain>
    </source>
</reference>
<dbReference type="InterPro" id="IPR025944">
    <property type="entry name" value="Sigma_54_int_dom_CS"/>
</dbReference>
<dbReference type="PRINTS" id="PR01590">
    <property type="entry name" value="HTHFIS"/>
</dbReference>
<evidence type="ECO:0000256" key="6">
    <source>
        <dbReference type="ARBA" id="ARBA00023125"/>
    </source>
</evidence>
<feature type="domain" description="Response regulatory" evidence="11">
    <location>
        <begin position="11"/>
        <end position="125"/>
    </location>
</feature>
<dbReference type="GO" id="GO:0006355">
    <property type="term" value="P:regulation of DNA-templated transcription"/>
    <property type="evidence" value="ECO:0007669"/>
    <property type="project" value="InterPro"/>
</dbReference>
<accession>C8X5H7</accession>
<dbReference type="FunFam" id="3.40.50.300:FF:000006">
    <property type="entry name" value="DNA-binding transcriptional regulator NtrC"/>
    <property type="match status" value="1"/>
</dbReference>
<evidence type="ECO:0000313" key="12">
    <source>
        <dbReference type="EMBL" id="ACV69674.1"/>
    </source>
</evidence>
<dbReference type="AlphaFoldDB" id="C8X5H7"/>
<feature type="domain" description="Sigma-54 factor interaction" evidence="10">
    <location>
        <begin position="147"/>
        <end position="376"/>
    </location>
</feature>
<evidence type="ECO:0000256" key="8">
    <source>
        <dbReference type="PROSITE-ProRule" id="PRU00169"/>
    </source>
</evidence>
<dbReference type="SMART" id="SM00382">
    <property type="entry name" value="AAA"/>
    <property type="match status" value="1"/>
</dbReference>
<protein>
    <submittedName>
        <fullName evidence="12">Two component, sigma54 specific, transcriptional regulator, Fis family</fullName>
    </submittedName>
</protein>
<keyword evidence="6" id="KW-0238">DNA-binding</keyword>
<dbReference type="CDD" id="cd00009">
    <property type="entry name" value="AAA"/>
    <property type="match status" value="1"/>
</dbReference>
<dbReference type="Gene3D" id="1.10.10.60">
    <property type="entry name" value="Homeodomain-like"/>
    <property type="match status" value="1"/>
</dbReference>
<dbReference type="InterPro" id="IPR009057">
    <property type="entry name" value="Homeodomain-like_sf"/>
</dbReference>
<dbReference type="PROSITE" id="PS00675">
    <property type="entry name" value="SIGMA54_INTERACT_1"/>
    <property type="match status" value="1"/>
</dbReference>
<evidence type="ECO:0000256" key="1">
    <source>
        <dbReference type="ARBA" id="ARBA00022553"/>
    </source>
</evidence>
<dbReference type="SMART" id="SM00448">
    <property type="entry name" value="REC"/>
    <property type="match status" value="1"/>
</dbReference>
<dbReference type="InterPro" id="IPR002197">
    <property type="entry name" value="HTH_Fis"/>
</dbReference>
<keyword evidence="4" id="KW-0902">Two-component regulatory system</keyword>
<keyword evidence="1 8" id="KW-0597">Phosphoprotein</keyword>
<dbReference type="GO" id="GO:0005524">
    <property type="term" value="F:ATP binding"/>
    <property type="evidence" value="ECO:0007669"/>
    <property type="project" value="UniProtKB-KW"/>
</dbReference>
<dbReference type="PANTHER" id="PTHR32071:SF113">
    <property type="entry name" value="ALGINATE BIOSYNTHESIS TRANSCRIPTIONAL REGULATORY PROTEIN ALGB"/>
    <property type="match status" value="1"/>
</dbReference>
<dbReference type="Pfam" id="PF25601">
    <property type="entry name" value="AAA_lid_14"/>
    <property type="match status" value="1"/>
</dbReference>
<dbReference type="KEGG" id="drt:Dret_2392"/>
<reference evidence="13" key="1">
    <citation type="submission" date="2009-09" db="EMBL/GenBank/DDBJ databases">
        <title>The complete chromosome of Desulfohalobium retbaense DSM 5692.</title>
        <authorList>
            <consortium name="US DOE Joint Genome Institute (JGI-PGF)"/>
            <person name="Lucas S."/>
            <person name="Copeland A."/>
            <person name="Lapidus A."/>
            <person name="Glavina del Rio T."/>
            <person name="Dalin E."/>
            <person name="Tice H."/>
            <person name="Bruce D."/>
            <person name="Goodwin L."/>
            <person name="Pitluck S."/>
            <person name="Kyrpides N."/>
            <person name="Mavromatis K."/>
            <person name="Ivanova N."/>
            <person name="Mikhailova N."/>
            <person name="Munk A.C."/>
            <person name="Brettin T."/>
            <person name="Detter J.C."/>
            <person name="Han C."/>
            <person name="Tapia R."/>
            <person name="Larimer F."/>
            <person name="Land M."/>
            <person name="Hauser L."/>
            <person name="Markowitz V."/>
            <person name="Cheng J.-F."/>
            <person name="Hugenholtz P."/>
            <person name="Woyke T."/>
            <person name="Wu D."/>
            <person name="Spring S."/>
            <person name="Klenk H.-P."/>
            <person name="Eisen J.A."/>
        </authorList>
    </citation>
    <scope>NUCLEOTIDE SEQUENCE [LARGE SCALE GENOMIC DNA]</scope>
    <source>
        <strain evidence="13">DSM 5692</strain>
    </source>
</reference>
<dbReference type="SUPFAM" id="SSF46689">
    <property type="entry name" value="Homeodomain-like"/>
    <property type="match status" value="1"/>
</dbReference>
<keyword evidence="2" id="KW-0547">Nucleotide-binding</keyword>
<dbReference type="HOGENOM" id="CLU_000445_0_6_7"/>
<dbReference type="Gene3D" id="1.10.8.60">
    <property type="match status" value="1"/>
</dbReference>
<keyword evidence="5" id="KW-0805">Transcription regulation</keyword>
<dbReference type="InterPro" id="IPR058031">
    <property type="entry name" value="AAA_lid_NorR"/>
</dbReference>
<feature type="modified residue" description="4-aspartylphosphate" evidence="8">
    <location>
        <position position="60"/>
    </location>
</feature>
<feature type="region of interest" description="Disordered" evidence="9">
    <location>
        <begin position="386"/>
        <end position="409"/>
    </location>
</feature>
<sequence>MQKTESPDTPRVLVVDDEEALRLMLRAVLEEQGWEVDEAANGEKALHRVTALEPQVIVLDIRMPGISGLEVLGRLQADYRHIPVIMLTAYGTVDTAVEAMKLGAFDFLAKPADNEEIISVLDRALEYSRYLRREGPEAQPPVEGSQLVGDSAAMRTVFEFIRQVGPSEATVLIQGESGTGKELVAEALHAASHRASGPLVKVNCAALPENLLESELFGYAKGAFTGAAKDKPGRFQLAHKGTLFLDEVGEMALPLQAKLLRALQERLIEPLGGVRPQEVDVRVIAATNLHLEQAVEEHRFRQDLYYRLNVLEVRLPPLRERSEDIPLLVGHLLEKLAEKNKRRPPRATPAFLHALQGYTWPGNVRELENVLERALILSTASTLTPEDLPPQILDHSPAGPAEPVAAGGNGISLDAAEKQAIIQALESNGQHRERTAQALGISRRTLQYKLRKYGLTSR</sequence>
<dbReference type="STRING" id="485915.Dret_2392"/>
<feature type="compositionally biased region" description="Low complexity" evidence="9">
    <location>
        <begin position="397"/>
        <end position="406"/>
    </location>
</feature>
<dbReference type="SUPFAM" id="SSF52172">
    <property type="entry name" value="CheY-like"/>
    <property type="match status" value="1"/>
</dbReference>
<evidence type="ECO:0000256" key="5">
    <source>
        <dbReference type="ARBA" id="ARBA00023015"/>
    </source>
</evidence>
<evidence type="ECO:0000259" key="10">
    <source>
        <dbReference type="PROSITE" id="PS50045"/>
    </source>
</evidence>
<dbReference type="PANTHER" id="PTHR32071">
    <property type="entry name" value="TRANSCRIPTIONAL REGULATORY PROTEIN"/>
    <property type="match status" value="1"/>
</dbReference>
<gene>
    <name evidence="12" type="ordered locus">Dret_2392</name>
</gene>
<organism evidence="12 13">
    <name type="scientific">Desulfohalobium retbaense (strain ATCC 49708 / DSM 5692 / JCM 16813 / HR100)</name>
    <dbReference type="NCBI Taxonomy" id="485915"/>
    <lineage>
        <taxon>Bacteria</taxon>
        <taxon>Pseudomonadati</taxon>
        <taxon>Thermodesulfobacteriota</taxon>
        <taxon>Desulfovibrionia</taxon>
        <taxon>Desulfovibrionales</taxon>
        <taxon>Desulfohalobiaceae</taxon>
        <taxon>Desulfohalobium</taxon>
    </lineage>
</organism>